<dbReference type="Pfam" id="PF05970">
    <property type="entry name" value="PIF1"/>
    <property type="match status" value="1"/>
</dbReference>
<comment type="similarity">
    <text evidence="1">Belongs to the helicase family.</text>
</comment>
<keyword evidence="1 4" id="KW-0347">Helicase</keyword>
<evidence type="ECO:0000313" key="4">
    <source>
        <dbReference type="EMBL" id="GFY54252.1"/>
    </source>
</evidence>
<dbReference type="EC" id="5.6.2.3" evidence="1"/>
<evidence type="ECO:0000313" key="3">
    <source>
        <dbReference type="EMBL" id="GFY54092.1"/>
    </source>
</evidence>
<dbReference type="GO" id="GO:0043139">
    <property type="term" value="F:5'-3' DNA helicase activity"/>
    <property type="evidence" value="ECO:0007669"/>
    <property type="project" value="UniProtKB-EC"/>
</dbReference>
<sequence>MFKHFEPTWQQMCRDLQQAFIAIAGMIGSKRGGIVILNAPGGSNKTFLLNLLLTFVRKEKDMAVTIASSSIVITLLAGGRTAHSAFKLPLDLARSDCATCNISKGTGQGRSQILQANFPG</sequence>
<comment type="cofactor">
    <cofactor evidence="1">
        <name>Mg(2+)</name>
        <dbReference type="ChEBI" id="CHEBI:18420"/>
    </cofactor>
</comment>
<dbReference type="EMBL" id="BMAV01009682">
    <property type="protein sequence ID" value="GFY54092.1"/>
    <property type="molecule type" value="Genomic_DNA"/>
</dbReference>
<gene>
    <name evidence="4" type="primary">ANCDUO_18700</name>
    <name evidence="4" type="ORF">TNIN_104281</name>
    <name evidence="3" type="ORF">TNIN_408021</name>
</gene>
<dbReference type="OrthoDB" id="6429883at2759"/>
<comment type="caution">
    <text evidence="4">The sequence shown here is derived from an EMBL/GenBank/DDBJ whole genome shotgun (WGS) entry which is preliminary data.</text>
</comment>
<keyword evidence="1" id="KW-0067">ATP-binding</keyword>
<evidence type="ECO:0000313" key="5">
    <source>
        <dbReference type="Proteomes" id="UP000886998"/>
    </source>
</evidence>
<dbReference type="PANTHER" id="PTHR10492:SF57">
    <property type="entry name" value="ATP-DEPENDENT DNA HELICASE"/>
    <property type="match status" value="1"/>
</dbReference>
<keyword evidence="1" id="KW-0233">DNA recombination</keyword>
<proteinExistence type="inferred from homology"/>
<reference evidence="4" key="1">
    <citation type="submission" date="2020-08" db="EMBL/GenBank/DDBJ databases">
        <title>Multicomponent nature underlies the extraordinary mechanical properties of spider dragline silk.</title>
        <authorList>
            <person name="Kono N."/>
            <person name="Nakamura H."/>
            <person name="Mori M."/>
            <person name="Yoshida Y."/>
            <person name="Ohtoshi R."/>
            <person name="Malay A.D."/>
            <person name="Moran D.A.P."/>
            <person name="Tomita M."/>
            <person name="Numata K."/>
            <person name="Arakawa K."/>
        </authorList>
    </citation>
    <scope>NUCLEOTIDE SEQUENCE</scope>
</reference>
<dbReference type="PANTHER" id="PTHR10492">
    <property type="match status" value="1"/>
</dbReference>
<keyword evidence="1" id="KW-0378">Hydrolase</keyword>
<organism evidence="4 5">
    <name type="scientific">Trichonephila inaurata madagascariensis</name>
    <dbReference type="NCBI Taxonomy" id="2747483"/>
    <lineage>
        <taxon>Eukaryota</taxon>
        <taxon>Metazoa</taxon>
        <taxon>Ecdysozoa</taxon>
        <taxon>Arthropoda</taxon>
        <taxon>Chelicerata</taxon>
        <taxon>Arachnida</taxon>
        <taxon>Araneae</taxon>
        <taxon>Araneomorphae</taxon>
        <taxon>Entelegynae</taxon>
        <taxon>Araneoidea</taxon>
        <taxon>Nephilidae</taxon>
        <taxon>Trichonephila</taxon>
        <taxon>Trichonephila inaurata</taxon>
    </lineage>
</organism>
<dbReference type="InterPro" id="IPR010285">
    <property type="entry name" value="DNA_helicase_pif1-like_DEAD"/>
</dbReference>
<dbReference type="GO" id="GO:0006310">
    <property type="term" value="P:DNA recombination"/>
    <property type="evidence" value="ECO:0007669"/>
    <property type="project" value="UniProtKB-KW"/>
</dbReference>
<protein>
    <recommendedName>
        <fullName evidence="1">ATP-dependent DNA helicase</fullName>
        <ecNumber evidence="1">5.6.2.3</ecNumber>
    </recommendedName>
</protein>
<keyword evidence="1" id="KW-0234">DNA repair</keyword>
<keyword evidence="1" id="KW-0227">DNA damage</keyword>
<evidence type="ECO:0000259" key="2">
    <source>
        <dbReference type="Pfam" id="PF05970"/>
    </source>
</evidence>
<evidence type="ECO:0000256" key="1">
    <source>
        <dbReference type="RuleBase" id="RU363044"/>
    </source>
</evidence>
<dbReference type="Gene3D" id="3.40.50.300">
    <property type="entry name" value="P-loop containing nucleotide triphosphate hydrolases"/>
    <property type="match status" value="1"/>
</dbReference>
<dbReference type="GO" id="GO:0000723">
    <property type="term" value="P:telomere maintenance"/>
    <property type="evidence" value="ECO:0007669"/>
    <property type="project" value="InterPro"/>
</dbReference>
<keyword evidence="5" id="KW-1185">Reference proteome</keyword>
<dbReference type="GO" id="GO:0006281">
    <property type="term" value="P:DNA repair"/>
    <property type="evidence" value="ECO:0007669"/>
    <property type="project" value="UniProtKB-KW"/>
</dbReference>
<dbReference type="GO" id="GO:0016787">
    <property type="term" value="F:hydrolase activity"/>
    <property type="evidence" value="ECO:0007669"/>
    <property type="project" value="UniProtKB-KW"/>
</dbReference>
<feature type="domain" description="DNA helicase Pif1-like DEAD-box helicase" evidence="2">
    <location>
        <begin position="14"/>
        <end position="108"/>
    </location>
</feature>
<accession>A0A8X6XKD5</accession>
<keyword evidence="1" id="KW-0547">Nucleotide-binding</keyword>
<dbReference type="EMBL" id="BMAV01009793">
    <property type="protein sequence ID" value="GFY54252.1"/>
    <property type="molecule type" value="Genomic_DNA"/>
</dbReference>
<name>A0A8X6XKD5_9ARAC</name>
<dbReference type="AlphaFoldDB" id="A0A8X6XKD5"/>
<dbReference type="GO" id="GO:0005524">
    <property type="term" value="F:ATP binding"/>
    <property type="evidence" value="ECO:0007669"/>
    <property type="project" value="UniProtKB-KW"/>
</dbReference>
<comment type="catalytic activity">
    <reaction evidence="1">
        <text>ATP + H2O = ADP + phosphate + H(+)</text>
        <dbReference type="Rhea" id="RHEA:13065"/>
        <dbReference type="ChEBI" id="CHEBI:15377"/>
        <dbReference type="ChEBI" id="CHEBI:15378"/>
        <dbReference type="ChEBI" id="CHEBI:30616"/>
        <dbReference type="ChEBI" id="CHEBI:43474"/>
        <dbReference type="ChEBI" id="CHEBI:456216"/>
        <dbReference type="EC" id="5.6.2.3"/>
    </reaction>
</comment>
<dbReference type="Proteomes" id="UP000886998">
    <property type="component" value="Unassembled WGS sequence"/>
</dbReference>
<dbReference type="InterPro" id="IPR027417">
    <property type="entry name" value="P-loop_NTPase"/>
</dbReference>